<dbReference type="GO" id="GO:0005886">
    <property type="term" value="C:plasma membrane"/>
    <property type="evidence" value="ECO:0007669"/>
    <property type="project" value="UniProtKB-SubCell"/>
</dbReference>
<feature type="transmembrane region" description="Helical" evidence="7">
    <location>
        <begin position="223"/>
        <end position="247"/>
    </location>
</feature>
<keyword evidence="10" id="KW-1185">Reference proteome</keyword>
<dbReference type="GO" id="GO:0022857">
    <property type="term" value="F:transmembrane transporter activity"/>
    <property type="evidence" value="ECO:0007669"/>
    <property type="project" value="TreeGrafter"/>
</dbReference>
<name>A0A1Q2CCF9_9ACTN</name>
<evidence type="ECO:0000313" key="10">
    <source>
        <dbReference type="Proteomes" id="UP000188324"/>
    </source>
</evidence>
<reference evidence="9 10" key="1">
    <citation type="journal article" date="2016" name="Int. J. Syst. Evol. Microbiol.">
        <title>Tessaracoccus flavus sp. nov., isolated from the drainage system of a lindane-producing factory.</title>
        <authorList>
            <person name="Kumari R."/>
            <person name="Singh P."/>
            <person name="Schumann P."/>
            <person name="Lal R."/>
        </authorList>
    </citation>
    <scope>NUCLEOTIDE SEQUENCE [LARGE SCALE GENOMIC DNA]</scope>
    <source>
        <strain evidence="9 10">RP1T</strain>
    </source>
</reference>
<dbReference type="KEGG" id="tfl:RPIT_02360"/>
<feature type="transmembrane region" description="Helical" evidence="7">
    <location>
        <begin position="268"/>
        <end position="291"/>
    </location>
</feature>
<gene>
    <name evidence="9" type="ORF">RPIT_02360</name>
</gene>
<evidence type="ECO:0000256" key="4">
    <source>
        <dbReference type="ARBA" id="ARBA00022989"/>
    </source>
</evidence>
<keyword evidence="4 7" id="KW-1133">Transmembrane helix</keyword>
<feature type="transmembrane region" description="Helical" evidence="7">
    <location>
        <begin position="113"/>
        <end position="137"/>
    </location>
</feature>
<evidence type="ECO:0000256" key="1">
    <source>
        <dbReference type="ARBA" id="ARBA00004651"/>
    </source>
</evidence>
<proteinExistence type="inferred from homology"/>
<dbReference type="InterPro" id="IPR003838">
    <property type="entry name" value="ABC3_permease_C"/>
</dbReference>
<accession>A0A1Q2CCF9</accession>
<feature type="transmembrane region" description="Helical" evidence="7">
    <location>
        <begin position="66"/>
        <end position="90"/>
    </location>
</feature>
<evidence type="ECO:0000256" key="5">
    <source>
        <dbReference type="ARBA" id="ARBA00023136"/>
    </source>
</evidence>
<evidence type="ECO:0000259" key="8">
    <source>
        <dbReference type="Pfam" id="PF02687"/>
    </source>
</evidence>
<keyword evidence="2" id="KW-1003">Cell membrane</keyword>
<dbReference type="Pfam" id="PF02687">
    <property type="entry name" value="FtsX"/>
    <property type="match status" value="1"/>
</dbReference>
<dbReference type="InterPro" id="IPR050250">
    <property type="entry name" value="Macrolide_Exporter_MacB"/>
</dbReference>
<evidence type="ECO:0000256" key="3">
    <source>
        <dbReference type="ARBA" id="ARBA00022692"/>
    </source>
</evidence>
<protein>
    <recommendedName>
        <fullName evidence="8">ABC3 transporter permease C-terminal domain-containing protein</fullName>
    </recommendedName>
</protein>
<dbReference type="EMBL" id="CP019605">
    <property type="protein sequence ID" value="AQP43802.1"/>
    <property type="molecule type" value="Genomic_DNA"/>
</dbReference>
<organism evidence="9 10">
    <name type="scientific">Tessaracoccus flavus</name>
    <dbReference type="NCBI Taxonomy" id="1610493"/>
    <lineage>
        <taxon>Bacteria</taxon>
        <taxon>Bacillati</taxon>
        <taxon>Actinomycetota</taxon>
        <taxon>Actinomycetes</taxon>
        <taxon>Propionibacteriales</taxon>
        <taxon>Propionibacteriaceae</taxon>
        <taxon>Tessaracoccus</taxon>
    </lineage>
</organism>
<dbReference type="PANTHER" id="PTHR30572">
    <property type="entry name" value="MEMBRANE COMPONENT OF TRANSPORTER-RELATED"/>
    <property type="match status" value="1"/>
</dbReference>
<dbReference type="STRING" id="1610493.RPIT_02360"/>
<feature type="transmembrane region" description="Helical" evidence="7">
    <location>
        <begin position="590"/>
        <end position="613"/>
    </location>
</feature>
<keyword evidence="3 7" id="KW-0812">Transmembrane</keyword>
<comment type="similarity">
    <text evidence="6">Belongs to the ABC-4 integral membrane protein family.</text>
</comment>
<evidence type="ECO:0000256" key="2">
    <source>
        <dbReference type="ARBA" id="ARBA00022475"/>
    </source>
</evidence>
<sequence>MWFGLDVESLRSSGVDVDGLAAQLTSLLAQRYESSTAEGSPDIRLNSELGSTLTRVVAQQTLTRSILTIAALGPIAVAVALVILAARLVVQRREPWLELLHARGLTPAQARRMAVVEGTVLTGPAAVAGHLLAVAVIPGPYPAVAWLTTLFSAAVAVVALGVGAVHAGARRTRTDLSLHASRWRVAGEALAWTATAAATFQLLSRPDDEAAPGVDLLGAATPVLWTLTATLLVLRLYPLPLGILARWTRGRPGLTGFLGAARSLRDPAGGVVPVTTVLLGATLAVMGATLVGTVATGTERATWASTGSHIHLSGPRVLDPMVDELRAVDGVATVARLYEASDNAKVTLGGDERWVRVLLADPELMSVYQPMPGGSPVPAALFEEPALVLGGDLSTTSGRATVVGLGELRVAGGLRVLPGASPGSAWVLADVNRWRDRQPTATTALISVDPDADLREVAAAIAQLVPNSRVTNVADQLAQLRDSPTIDGLSRAFWILSGTAAVLMALSVIGSQLLGGGERRHLAAILRTLGLRPGQLRALAAWEVGPAIALALVVGVGTGIGLAALMLAGLDFRTLTGGGYSPTLHVHWPTLASVVGALLATMTMAVAVTSWSAGRTDLAQELRIGDQR</sequence>
<feature type="transmembrane region" description="Helical" evidence="7">
    <location>
        <begin position="143"/>
        <end position="165"/>
    </location>
</feature>
<evidence type="ECO:0000256" key="7">
    <source>
        <dbReference type="SAM" id="Phobius"/>
    </source>
</evidence>
<feature type="transmembrane region" description="Helical" evidence="7">
    <location>
        <begin position="185"/>
        <end position="203"/>
    </location>
</feature>
<comment type="subcellular location">
    <subcellularLocation>
        <location evidence="1">Cell membrane</location>
        <topology evidence="1">Multi-pass membrane protein</topology>
    </subcellularLocation>
</comment>
<evidence type="ECO:0000256" key="6">
    <source>
        <dbReference type="ARBA" id="ARBA00038076"/>
    </source>
</evidence>
<dbReference type="AlphaFoldDB" id="A0A1Q2CCF9"/>
<feature type="domain" description="ABC3 transporter permease C-terminal" evidence="8">
    <location>
        <begin position="495"/>
        <end position="613"/>
    </location>
</feature>
<dbReference type="PANTHER" id="PTHR30572:SF4">
    <property type="entry name" value="ABC TRANSPORTER PERMEASE YTRF"/>
    <property type="match status" value="1"/>
</dbReference>
<dbReference type="Proteomes" id="UP000188324">
    <property type="component" value="Chromosome"/>
</dbReference>
<feature type="transmembrane region" description="Helical" evidence="7">
    <location>
        <begin position="492"/>
        <end position="514"/>
    </location>
</feature>
<evidence type="ECO:0000313" key="9">
    <source>
        <dbReference type="EMBL" id="AQP43802.1"/>
    </source>
</evidence>
<feature type="transmembrane region" description="Helical" evidence="7">
    <location>
        <begin position="547"/>
        <end position="570"/>
    </location>
</feature>
<keyword evidence="5 7" id="KW-0472">Membrane</keyword>